<feature type="chain" id="PRO_5040206838" description="Neuropeptide" evidence="1">
    <location>
        <begin position="18"/>
        <end position="75"/>
    </location>
</feature>
<gene>
    <name evidence="2" type="ORF">NEZAVI_LOCUS5576</name>
</gene>
<evidence type="ECO:0000256" key="1">
    <source>
        <dbReference type="SAM" id="SignalP"/>
    </source>
</evidence>
<protein>
    <recommendedName>
        <fullName evidence="4">Neuropeptide</fullName>
    </recommendedName>
</protein>
<keyword evidence="3" id="KW-1185">Reference proteome</keyword>
<dbReference type="AlphaFoldDB" id="A0A9P0EHE1"/>
<feature type="signal peptide" evidence="1">
    <location>
        <begin position="1"/>
        <end position="17"/>
    </location>
</feature>
<reference evidence="2" key="1">
    <citation type="submission" date="2022-01" db="EMBL/GenBank/DDBJ databases">
        <authorList>
            <person name="King R."/>
        </authorList>
    </citation>
    <scope>NUCLEOTIDE SEQUENCE</scope>
</reference>
<evidence type="ECO:0000313" key="2">
    <source>
        <dbReference type="EMBL" id="CAH1395269.1"/>
    </source>
</evidence>
<organism evidence="2 3">
    <name type="scientific">Nezara viridula</name>
    <name type="common">Southern green stink bug</name>
    <name type="synonym">Cimex viridulus</name>
    <dbReference type="NCBI Taxonomy" id="85310"/>
    <lineage>
        <taxon>Eukaryota</taxon>
        <taxon>Metazoa</taxon>
        <taxon>Ecdysozoa</taxon>
        <taxon>Arthropoda</taxon>
        <taxon>Hexapoda</taxon>
        <taxon>Insecta</taxon>
        <taxon>Pterygota</taxon>
        <taxon>Neoptera</taxon>
        <taxon>Paraneoptera</taxon>
        <taxon>Hemiptera</taxon>
        <taxon>Heteroptera</taxon>
        <taxon>Panheteroptera</taxon>
        <taxon>Pentatomomorpha</taxon>
        <taxon>Pentatomoidea</taxon>
        <taxon>Pentatomidae</taxon>
        <taxon>Pentatominae</taxon>
        <taxon>Nezara</taxon>
    </lineage>
</organism>
<dbReference type="Proteomes" id="UP001152798">
    <property type="component" value="Chromosome 3"/>
</dbReference>
<keyword evidence="1" id="KW-0732">Signal</keyword>
<proteinExistence type="predicted"/>
<dbReference type="EMBL" id="OV725079">
    <property type="protein sequence ID" value="CAH1395269.1"/>
    <property type="molecule type" value="Genomic_DNA"/>
</dbReference>
<evidence type="ECO:0000313" key="3">
    <source>
        <dbReference type="Proteomes" id="UP001152798"/>
    </source>
</evidence>
<sequence>MGHLFALGLMSLPNVGAMDSSQRVFHCSKFSHDYYHQNTKSDPILCQRNRLHKLLFFACNAPLAEQNVILAGSLI</sequence>
<accession>A0A9P0EHE1</accession>
<evidence type="ECO:0008006" key="4">
    <source>
        <dbReference type="Google" id="ProtNLM"/>
    </source>
</evidence>
<name>A0A9P0EHE1_NEZVI</name>